<dbReference type="AlphaFoldDB" id="A0A918WNF6"/>
<dbReference type="PROSITE" id="PS00330">
    <property type="entry name" value="HEMOLYSIN_CALCIUM"/>
    <property type="match status" value="2"/>
</dbReference>
<dbReference type="SUPFAM" id="SSF51120">
    <property type="entry name" value="beta-Roll"/>
    <property type="match status" value="1"/>
</dbReference>
<comment type="caution">
    <text evidence="1">The sequence shown here is derived from an EMBL/GenBank/DDBJ whole genome shotgun (WGS) entry which is preliminary data.</text>
</comment>
<name>A0A918WNF6_9RHOB</name>
<protein>
    <recommendedName>
        <fullName evidence="3">Calcium-binding protein</fullName>
    </recommendedName>
</protein>
<evidence type="ECO:0008006" key="3">
    <source>
        <dbReference type="Google" id="ProtNLM"/>
    </source>
</evidence>
<gene>
    <name evidence="1" type="ORF">GCM10007315_26870</name>
</gene>
<dbReference type="InterPro" id="IPR018511">
    <property type="entry name" value="Hemolysin-typ_Ca-bd_CS"/>
</dbReference>
<dbReference type="Proteomes" id="UP000638981">
    <property type="component" value="Unassembled WGS sequence"/>
</dbReference>
<dbReference type="InterPro" id="IPR011049">
    <property type="entry name" value="Serralysin-like_metalloprot_C"/>
</dbReference>
<accession>A0A918WNF6</accession>
<dbReference type="RefSeq" id="WP_189412203.1">
    <property type="nucleotide sequence ID" value="NZ_BMYJ01000008.1"/>
</dbReference>
<keyword evidence="2" id="KW-1185">Reference proteome</keyword>
<dbReference type="Gene3D" id="2.150.10.10">
    <property type="entry name" value="Serralysin-like metalloprotease, C-terminal"/>
    <property type="match status" value="1"/>
</dbReference>
<evidence type="ECO:0000313" key="2">
    <source>
        <dbReference type="Proteomes" id="UP000638981"/>
    </source>
</evidence>
<reference evidence="1" key="1">
    <citation type="journal article" date="2014" name="Int. J. Syst. Evol. Microbiol.">
        <title>Complete genome sequence of Corynebacterium casei LMG S-19264T (=DSM 44701T), isolated from a smear-ripened cheese.</title>
        <authorList>
            <consortium name="US DOE Joint Genome Institute (JGI-PGF)"/>
            <person name="Walter F."/>
            <person name="Albersmeier A."/>
            <person name="Kalinowski J."/>
            <person name="Ruckert C."/>
        </authorList>
    </citation>
    <scope>NUCLEOTIDE SEQUENCE</scope>
    <source>
        <strain evidence="1">KCTC 23310</strain>
    </source>
</reference>
<dbReference type="GO" id="GO:0005509">
    <property type="term" value="F:calcium ion binding"/>
    <property type="evidence" value="ECO:0007669"/>
    <property type="project" value="InterPro"/>
</dbReference>
<organism evidence="1 2">
    <name type="scientific">Neogemmobacter tilapiae</name>
    <dbReference type="NCBI Taxonomy" id="875041"/>
    <lineage>
        <taxon>Bacteria</taxon>
        <taxon>Pseudomonadati</taxon>
        <taxon>Pseudomonadota</taxon>
        <taxon>Alphaproteobacteria</taxon>
        <taxon>Rhodobacterales</taxon>
        <taxon>Paracoccaceae</taxon>
        <taxon>Neogemmobacter</taxon>
    </lineage>
</organism>
<dbReference type="EMBL" id="BMYJ01000008">
    <property type="protein sequence ID" value="GHC61468.1"/>
    <property type="molecule type" value="Genomic_DNA"/>
</dbReference>
<dbReference type="InterPro" id="IPR001343">
    <property type="entry name" value="Hemolysn_Ca-bd"/>
</dbReference>
<dbReference type="Pfam" id="PF00353">
    <property type="entry name" value="HemolysinCabind"/>
    <property type="match status" value="3"/>
</dbReference>
<sequence>MPINATSKSGYGILYTLTGSQDLVIGTGKKVESFGPRLIENSLAVFAQTGSHDVTVAGKLYSFSDAINFEAADGTHRITIQSGGEIISTEGAAMTLGGQNGQVVNRGLILSDDGIEFTDDGAGTSRVTNYGRIIGDDGIDAASAQKIVVKNFGTILLAGSDALSGSDLRDVFINRGNVNGSISFGDGNDFYDGVGGVFRGEISGAEGNDVFRAGRGAEAFDGGGGIDLIDYRASAAIRIWLDESQTNKGGALGDQIEGVERAFGSLIGNDRIQGSTDDNDLRGFGGKDTLIGGDGEDLLVGGDGNDRLVAGEGGDTLIGGKGVDTIVLGPPAFEQNLVRYNNINEFGDKIEGFIFFDELEFKGSALGGGLELGELLVNRFKSGGNNKAADADDRFIFRTGDATLWFDRDGNGTAFKSVLVADFTDGTAFSEINITIL</sequence>
<reference evidence="1" key="2">
    <citation type="submission" date="2020-09" db="EMBL/GenBank/DDBJ databases">
        <authorList>
            <person name="Sun Q."/>
            <person name="Kim S."/>
        </authorList>
    </citation>
    <scope>NUCLEOTIDE SEQUENCE</scope>
    <source>
        <strain evidence="1">KCTC 23310</strain>
    </source>
</reference>
<evidence type="ECO:0000313" key="1">
    <source>
        <dbReference type="EMBL" id="GHC61468.1"/>
    </source>
</evidence>
<dbReference type="PRINTS" id="PR00313">
    <property type="entry name" value="CABNDNGRPT"/>
</dbReference>
<proteinExistence type="predicted"/>